<dbReference type="Proteomes" id="UP001163223">
    <property type="component" value="Chromosome"/>
</dbReference>
<sequence length="191" mass="21428">MPAREDRRGICRTIRDRDRVRFRPRRDLPTRFHGHPSPSTDFTPIHRILPVGRCVCGSKEPAAMTLCVLIVEDEPLIAMDLQSIIEDADHEVAGIATRMSEAMEIASRKRLDVAIMDYNIAGSHDGVDVARRLREEHGVGSLFVSGNVNNRLRAMAAAWEPLGFIAKPFRDEDILRALEPLALEARNHQGC</sequence>
<name>A0ACD4NH79_9HYPH</name>
<organism evidence="1 2">
    <name type="scientific">Antarcticirhabdus aurantiaca</name>
    <dbReference type="NCBI Taxonomy" id="2606717"/>
    <lineage>
        <taxon>Bacteria</taxon>
        <taxon>Pseudomonadati</taxon>
        <taxon>Pseudomonadota</taxon>
        <taxon>Alphaproteobacteria</taxon>
        <taxon>Hyphomicrobiales</taxon>
        <taxon>Aurantimonadaceae</taxon>
        <taxon>Antarcticirhabdus</taxon>
    </lineage>
</organism>
<evidence type="ECO:0000313" key="2">
    <source>
        <dbReference type="Proteomes" id="UP001163223"/>
    </source>
</evidence>
<dbReference type="EMBL" id="CP113520">
    <property type="protein sequence ID" value="WAJ26155.1"/>
    <property type="molecule type" value="Genomic_DNA"/>
</dbReference>
<evidence type="ECO:0000313" key="1">
    <source>
        <dbReference type="EMBL" id="WAJ26155.1"/>
    </source>
</evidence>
<reference evidence="1" key="1">
    <citation type="submission" date="2022-11" db="EMBL/GenBank/DDBJ databases">
        <title>beta-Carotene-producing bacterium, Jeongeuplla avenae sp. nov., alleviates the salt stress of Arabidopsis seedlings.</title>
        <authorList>
            <person name="Jiang L."/>
            <person name="Lee J."/>
        </authorList>
    </citation>
    <scope>NUCLEOTIDE SEQUENCE</scope>
    <source>
        <strain evidence="1">DY_R2A_6</strain>
    </source>
</reference>
<proteinExistence type="predicted"/>
<gene>
    <name evidence="1" type="ORF">OXU80_14670</name>
</gene>
<keyword evidence="2" id="KW-1185">Reference proteome</keyword>
<accession>A0ACD4NH79</accession>
<protein>
    <submittedName>
        <fullName evidence="1">Response regulator</fullName>
    </submittedName>
</protein>